<dbReference type="Proteomes" id="UP001596302">
    <property type="component" value="Unassembled WGS sequence"/>
</dbReference>
<dbReference type="PANTHER" id="PTHR43158:SF2">
    <property type="entry name" value="SKFA PEPTIDE EXPORT ATP-BINDING PROTEIN SKFE"/>
    <property type="match status" value="1"/>
</dbReference>
<dbReference type="PANTHER" id="PTHR43158">
    <property type="entry name" value="SKFA PEPTIDE EXPORT ATP-BINDING PROTEIN SKFE"/>
    <property type="match status" value="1"/>
</dbReference>
<name>A0ABW1J2C3_9PSEU</name>
<dbReference type="GO" id="GO:0005524">
    <property type="term" value="F:ATP binding"/>
    <property type="evidence" value="ECO:0007669"/>
    <property type="project" value="UniProtKB-KW"/>
</dbReference>
<dbReference type="SUPFAM" id="SSF52540">
    <property type="entry name" value="P-loop containing nucleoside triphosphate hydrolases"/>
    <property type="match status" value="1"/>
</dbReference>
<dbReference type="SMART" id="SM00382">
    <property type="entry name" value="AAA"/>
    <property type="match status" value="1"/>
</dbReference>
<dbReference type="EMBL" id="JBHSQW010000025">
    <property type="protein sequence ID" value="MFC5994991.1"/>
    <property type="molecule type" value="Genomic_DNA"/>
</dbReference>
<feature type="domain" description="ABC transporter" evidence="3">
    <location>
        <begin position="11"/>
        <end position="250"/>
    </location>
</feature>
<keyword evidence="5" id="KW-1185">Reference proteome</keyword>
<protein>
    <submittedName>
        <fullName evidence="4">ABC transporter ATP-binding protein</fullName>
    </submittedName>
</protein>
<gene>
    <name evidence="4" type="ORF">ACFQE5_12295</name>
</gene>
<organism evidence="4 5">
    <name type="scientific">Pseudonocardia hispaniensis</name>
    <dbReference type="NCBI Taxonomy" id="904933"/>
    <lineage>
        <taxon>Bacteria</taxon>
        <taxon>Bacillati</taxon>
        <taxon>Actinomycetota</taxon>
        <taxon>Actinomycetes</taxon>
        <taxon>Pseudonocardiales</taxon>
        <taxon>Pseudonocardiaceae</taxon>
        <taxon>Pseudonocardia</taxon>
    </lineage>
</organism>
<dbReference type="InterPro" id="IPR003439">
    <property type="entry name" value="ABC_transporter-like_ATP-bd"/>
</dbReference>
<sequence>MIDDVLGDRALELADVTVRRDGKQILHGVSFSVGAGEHWALLGPNGAGKSTILGLCGALTHPTSGVVRVLGAQLGRVELAALRRSIGHVNPRHPLRSPLTVREVVLTGVTGSIELPLRWKPTPAQLAHVDDLLAALGLTGKAEQRWPTLSQGERGRTLIARALVARPRLLLLDEPSTGLDVAAREQLLETIDGLDTTHPEIASILVTHHLEELPSTTTHAVLIANGRVVAAGPAGEVVTSRNVTAAFEHPIDVEHRAGRWSARARRAAAPDSGPDCAEPISAG</sequence>
<keyword evidence="1" id="KW-0547">Nucleotide-binding</keyword>
<evidence type="ECO:0000256" key="1">
    <source>
        <dbReference type="ARBA" id="ARBA00022741"/>
    </source>
</evidence>
<dbReference type="RefSeq" id="WP_379585004.1">
    <property type="nucleotide sequence ID" value="NZ_JBHSQW010000025.1"/>
</dbReference>
<dbReference type="Pfam" id="PF00005">
    <property type="entry name" value="ABC_tran"/>
    <property type="match status" value="1"/>
</dbReference>
<proteinExistence type="predicted"/>
<accession>A0ABW1J2C3</accession>
<dbReference type="Gene3D" id="3.40.50.300">
    <property type="entry name" value="P-loop containing nucleotide triphosphate hydrolases"/>
    <property type="match status" value="1"/>
</dbReference>
<dbReference type="InterPro" id="IPR003593">
    <property type="entry name" value="AAA+_ATPase"/>
</dbReference>
<reference evidence="5" key="1">
    <citation type="journal article" date="2019" name="Int. J. Syst. Evol. Microbiol.">
        <title>The Global Catalogue of Microorganisms (GCM) 10K type strain sequencing project: providing services to taxonomists for standard genome sequencing and annotation.</title>
        <authorList>
            <consortium name="The Broad Institute Genomics Platform"/>
            <consortium name="The Broad Institute Genome Sequencing Center for Infectious Disease"/>
            <person name="Wu L."/>
            <person name="Ma J."/>
        </authorList>
    </citation>
    <scope>NUCLEOTIDE SEQUENCE [LARGE SCALE GENOMIC DNA]</scope>
    <source>
        <strain evidence="5">CCM 8391</strain>
    </source>
</reference>
<keyword evidence="2 4" id="KW-0067">ATP-binding</keyword>
<evidence type="ECO:0000313" key="5">
    <source>
        <dbReference type="Proteomes" id="UP001596302"/>
    </source>
</evidence>
<dbReference type="PROSITE" id="PS50893">
    <property type="entry name" value="ABC_TRANSPORTER_2"/>
    <property type="match status" value="1"/>
</dbReference>
<evidence type="ECO:0000313" key="4">
    <source>
        <dbReference type="EMBL" id="MFC5994991.1"/>
    </source>
</evidence>
<dbReference type="InterPro" id="IPR027417">
    <property type="entry name" value="P-loop_NTPase"/>
</dbReference>
<evidence type="ECO:0000256" key="2">
    <source>
        <dbReference type="ARBA" id="ARBA00022840"/>
    </source>
</evidence>
<comment type="caution">
    <text evidence="4">The sequence shown here is derived from an EMBL/GenBank/DDBJ whole genome shotgun (WGS) entry which is preliminary data.</text>
</comment>
<evidence type="ECO:0000259" key="3">
    <source>
        <dbReference type="PROSITE" id="PS50893"/>
    </source>
</evidence>